<proteinExistence type="inferred from homology"/>
<dbReference type="InterPro" id="IPR027471">
    <property type="entry name" value="YbeD-like_sf"/>
</dbReference>
<dbReference type="Pfam" id="PF04359">
    <property type="entry name" value="DUF493"/>
    <property type="match status" value="1"/>
</dbReference>
<dbReference type="EMBL" id="LAZR01003206">
    <property type="protein sequence ID" value="KKN20811.1"/>
    <property type="molecule type" value="Genomic_DNA"/>
</dbReference>
<dbReference type="InterPro" id="IPR007454">
    <property type="entry name" value="UPF0250_YbeD-like"/>
</dbReference>
<comment type="caution">
    <text evidence="2">The sequence shown here is derived from an EMBL/GenBank/DDBJ whole genome shotgun (WGS) entry which is preliminary data.</text>
</comment>
<evidence type="ECO:0000313" key="2">
    <source>
        <dbReference type="EMBL" id="KKN20811.1"/>
    </source>
</evidence>
<dbReference type="PANTHER" id="PTHR38036">
    <property type="entry name" value="UPF0250 PROTEIN YBED"/>
    <property type="match status" value="1"/>
</dbReference>
<sequence length="89" mass="9652">MSEPKAPKIEFPCDYAIKVIGDSAPDFTEFVVSVVEQHAPGICEADVSVQDSSKGRFCSIRLTIVATGEPQLKALFEDLKASGRVHMVL</sequence>
<dbReference type="GO" id="GO:0005829">
    <property type="term" value="C:cytosol"/>
    <property type="evidence" value="ECO:0007669"/>
    <property type="project" value="TreeGrafter"/>
</dbReference>
<reference evidence="2" key="1">
    <citation type="journal article" date="2015" name="Nature">
        <title>Complex archaea that bridge the gap between prokaryotes and eukaryotes.</title>
        <authorList>
            <person name="Spang A."/>
            <person name="Saw J.H."/>
            <person name="Jorgensen S.L."/>
            <person name="Zaremba-Niedzwiedzka K."/>
            <person name="Martijn J."/>
            <person name="Lind A.E."/>
            <person name="van Eijk R."/>
            <person name="Schleper C."/>
            <person name="Guy L."/>
            <person name="Ettema T.J."/>
        </authorList>
    </citation>
    <scope>NUCLEOTIDE SEQUENCE</scope>
</reference>
<name>A0A0F9R696_9ZZZZ</name>
<dbReference type="HAMAP" id="MF_00659">
    <property type="entry name" value="UPF0250"/>
    <property type="match status" value="1"/>
</dbReference>
<accession>A0A0F9R696</accession>
<gene>
    <name evidence="2" type="ORF">LCGC14_0931760</name>
</gene>
<dbReference type="PANTHER" id="PTHR38036:SF1">
    <property type="entry name" value="UPF0250 PROTEIN YBED"/>
    <property type="match status" value="1"/>
</dbReference>
<protein>
    <submittedName>
        <fullName evidence="2">Uncharacterized protein</fullName>
    </submittedName>
</protein>
<dbReference type="Gene3D" id="3.30.70.260">
    <property type="match status" value="1"/>
</dbReference>
<dbReference type="SUPFAM" id="SSF117991">
    <property type="entry name" value="YbeD/HP0495-like"/>
    <property type="match status" value="1"/>
</dbReference>
<dbReference type="AlphaFoldDB" id="A0A0F9R696"/>
<evidence type="ECO:0000256" key="1">
    <source>
        <dbReference type="ARBA" id="ARBA00008460"/>
    </source>
</evidence>
<organism evidence="2">
    <name type="scientific">marine sediment metagenome</name>
    <dbReference type="NCBI Taxonomy" id="412755"/>
    <lineage>
        <taxon>unclassified sequences</taxon>
        <taxon>metagenomes</taxon>
        <taxon>ecological metagenomes</taxon>
    </lineage>
</organism>
<comment type="similarity">
    <text evidence="1">Belongs to the UPF0250 family.</text>
</comment>